<dbReference type="SUPFAM" id="SSF50475">
    <property type="entry name" value="FMN-binding split barrel"/>
    <property type="match status" value="1"/>
</dbReference>
<protein>
    <submittedName>
        <fullName evidence="4">Flavin reductase family protein</fullName>
        <ecNumber evidence="4">1.-.-.-</ecNumber>
    </submittedName>
</protein>
<dbReference type="PANTHER" id="PTHR30466">
    <property type="entry name" value="FLAVIN REDUCTASE"/>
    <property type="match status" value="1"/>
</dbReference>
<dbReference type="GO" id="GO:0016491">
    <property type="term" value="F:oxidoreductase activity"/>
    <property type="evidence" value="ECO:0007669"/>
    <property type="project" value="UniProtKB-KW"/>
</dbReference>
<dbReference type="InterPro" id="IPR050268">
    <property type="entry name" value="NADH-dep_flavin_reductase"/>
</dbReference>
<proteinExistence type="inferred from homology"/>
<evidence type="ECO:0000256" key="1">
    <source>
        <dbReference type="ARBA" id="ARBA00008898"/>
    </source>
</evidence>
<dbReference type="Gene3D" id="3.30.450.40">
    <property type="match status" value="1"/>
</dbReference>
<dbReference type="InterPro" id="IPR002563">
    <property type="entry name" value="Flavin_Rdtase-like_dom"/>
</dbReference>
<dbReference type="SUPFAM" id="SSF55781">
    <property type="entry name" value="GAF domain-like"/>
    <property type="match status" value="1"/>
</dbReference>
<name>A0ABZ3FLN3_9ACTN</name>
<dbReference type="Gene3D" id="2.30.110.10">
    <property type="entry name" value="Electron Transport, Fmn-binding Protein, Chain A"/>
    <property type="match status" value="1"/>
</dbReference>
<evidence type="ECO:0000313" key="5">
    <source>
        <dbReference type="Proteomes" id="UP001442841"/>
    </source>
</evidence>
<dbReference type="Proteomes" id="UP001442841">
    <property type="component" value="Chromosome"/>
</dbReference>
<dbReference type="EC" id="1.-.-.-" evidence="4"/>
<dbReference type="RefSeq" id="WP_425307210.1">
    <property type="nucleotide sequence ID" value="NZ_CP154795.1"/>
</dbReference>
<dbReference type="InterPro" id="IPR014757">
    <property type="entry name" value="Tscrpt_reg_IclR_C"/>
</dbReference>
<dbReference type="EMBL" id="CP154795">
    <property type="protein sequence ID" value="XAN05777.1"/>
    <property type="molecule type" value="Genomic_DNA"/>
</dbReference>
<dbReference type="PROSITE" id="PS51078">
    <property type="entry name" value="ICLR_ED"/>
    <property type="match status" value="1"/>
</dbReference>
<evidence type="ECO:0000259" key="3">
    <source>
        <dbReference type="PROSITE" id="PS51078"/>
    </source>
</evidence>
<dbReference type="InterPro" id="IPR012349">
    <property type="entry name" value="Split_barrel_FMN-bd"/>
</dbReference>
<accession>A0ABZ3FLN3</accession>
<evidence type="ECO:0000256" key="2">
    <source>
        <dbReference type="ARBA" id="ARBA00023002"/>
    </source>
</evidence>
<dbReference type="SMART" id="SM00903">
    <property type="entry name" value="Flavin_Reduct"/>
    <property type="match status" value="1"/>
</dbReference>
<gene>
    <name evidence="4" type="ORF">AADG42_00135</name>
</gene>
<keyword evidence="5" id="KW-1185">Reference proteome</keyword>
<keyword evidence="2 4" id="KW-0560">Oxidoreductase</keyword>
<dbReference type="Pfam" id="PF01613">
    <property type="entry name" value="Flavin_Reduct"/>
    <property type="match status" value="1"/>
</dbReference>
<sequence length="398" mass="43551">MTETASIDPALFREVMGHYPTGVVLVTGVHPDGEDLAAIMGTFTSVSLDPPLVAFLPMKSSWSFKRLQECPSMCINVMTGDQEAVGRTIASRKENKFEGIAIYRSPSGDPILEGSLAWIDVRLRETIDAGDHWIAMCDVRDMKIDTPTGPLIFFQGGYGRFTVPSLIARLEEDLVGAINHAQVARPELEGLANIFGCEAGLLTEVNRDELACVASAIAPGIALEDSLGNRIPLIPPLGDMFIAAKGPEDEAYWLNKAVVKEDAPKFAARVAHARRAGYSLSFRPEGGDDSNPYVDMIEATQRWTKGGLTPAQEREVRDTLSRSAVCYTLRELEPEKRYDIGSVVVPVLHDDGRLLHILRLSQLPRQSSGQDVRVWIEALRAAARRIGARLSARSDTQA</sequence>
<dbReference type="InterPro" id="IPR029016">
    <property type="entry name" value="GAF-like_dom_sf"/>
</dbReference>
<organism evidence="4 5">
    <name type="scientific">Ammonicoccus fulvus</name>
    <dbReference type="NCBI Taxonomy" id="3138240"/>
    <lineage>
        <taxon>Bacteria</taxon>
        <taxon>Bacillati</taxon>
        <taxon>Actinomycetota</taxon>
        <taxon>Actinomycetes</taxon>
        <taxon>Propionibacteriales</taxon>
        <taxon>Propionibacteriaceae</taxon>
        <taxon>Ammonicoccus</taxon>
    </lineage>
</organism>
<dbReference type="PANTHER" id="PTHR30466:SF11">
    <property type="entry name" value="FLAVIN-DEPENDENT MONOOXYGENASE, REDUCTASE SUBUNIT HSAB"/>
    <property type="match status" value="1"/>
</dbReference>
<reference evidence="4 5" key="1">
    <citation type="submission" date="2024-04" db="EMBL/GenBank/DDBJ databases">
        <title>Isolation of an actinomycete strain from pig manure.</title>
        <authorList>
            <person name="Gong T."/>
            <person name="Yu Z."/>
            <person name="An M."/>
            <person name="Wei C."/>
            <person name="Yang W."/>
            <person name="Liu L."/>
        </authorList>
    </citation>
    <scope>NUCLEOTIDE SEQUENCE [LARGE SCALE GENOMIC DNA]</scope>
    <source>
        <strain evidence="4 5">ZF39</strain>
    </source>
</reference>
<comment type="similarity">
    <text evidence="1">Belongs to the non-flavoprotein flavin reductase family.</text>
</comment>
<feature type="domain" description="IclR-ED" evidence="3">
    <location>
        <begin position="166"/>
        <end position="392"/>
    </location>
</feature>
<evidence type="ECO:0000313" key="4">
    <source>
        <dbReference type="EMBL" id="XAN05777.1"/>
    </source>
</evidence>